<dbReference type="STRING" id="1448308.A0A2T2PAX5"/>
<dbReference type="Gene3D" id="1.10.630.10">
    <property type="entry name" value="Cytochrome P450"/>
    <property type="match status" value="1"/>
</dbReference>
<dbReference type="InterPro" id="IPR001128">
    <property type="entry name" value="Cyt_P450"/>
</dbReference>
<dbReference type="GO" id="GO:0005506">
    <property type="term" value="F:iron ion binding"/>
    <property type="evidence" value="ECO:0007669"/>
    <property type="project" value="InterPro"/>
</dbReference>
<keyword evidence="6" id="KW-0560">Oxidoreductase</keyword>
<proteinExistence type="inferred from homology"/>
<dbReference type="OrthoDB" id="1470350at2759"/>
<keyword evidence="5 6" id="KW-0349">Heme</keyword>
<comment type="similarity">
    <text evidence="2 6">Belongs to the cytochrome P450 family.</text>
</comment>
<dbReference type="PANTHER" id="PTHR47582:SF1">
    <property type="entry name" value="P450, PUTATIVE (EUROFUNG)-RELATED"/>
    <property type="match status" value="1"/>
</dbReference>
<keyword evidence="3 5" id="KW-0479">Metal-binding</keyword>
<dbReference type="EMBL" id="KZ678128">
    <property type="protein sequence ID" value="PSN74528.1"/>
    <property type="molecule type" value="Genomic_DNA"/>
</dbReference>
<dbReference type="InterPro" id="IPR036396">
    <property type="entry name" value="Cyt_P450_sf"/>
</dbReference>
<protein>
    <submittedName>
        <fullName evidence="7">Cytochrome P450</fullName>
    </submittedName>
</protein>
<dbReference type="GO" id="GO:0020037">
    <property type="term" value="F:heme binding"/>
    <property type="evidence" value="ECO:0007669"/>
    <property type="project" value="InterPro"/>
</dbReference>
<evidence type="ECO:0000256" key="1">
    <source>
        <dbReference type="ARBA" id="ARBA00001971"/>
    </source>
</evidence>
<dbReference type="AlphaFoldDB" id="A0A2T2PAX5"/>
<dbReference type="GO" id="GO:0016705">
    <property type="term" value="F:oxidoreductase activity, acting on paired donors, with incorporation or reduction of molecular oxygen"/>
    <property type="evidence" value="ECO:0007669"/>
    <property type="project" value="InterPro"/>
</dbReference>
<dbReference type="CDD" id="cd11040">
    <property type="entry name" value="CYP7_CYP8-like"/>
    <property type="match status" value="1"/>
</dbReference>
<keyword evidence="6" id="KW-0503">Monooxygenase</keyword>
<dbReference type="InterPro" id="IPR002403">
    <property type="entry name" value="Cyt_P450_E_grp-IV"/>
</dbReference>
<organism evidence="7 8">
    <name type="scientific">Corynespora cassiicola Philippines</name>
    <dbReference type="NCBI Taxonomy" id="1448308"/>
    <lineage>
        <taxon>Eukaryota</taxon>
        <taxon>Fungi</taxon>
        <taxon>Dikarya</taxon>
        <taxon>Ascomycota</taxon>
        <taxon>Pezizomycotina</taxon>
        <taxon>Dothideomycetes</taxon>
        <taxon>Pleosporomycetidae</taxon>
        <taxon>Pleosporales</taxon>
        <taxon>Corynesporascaceae</taxon>
        <taxon>Corynespora</taxon>
    </lineage>
</organism>
<evidence type="ECO:0000313" key="8">
    <source>
        <dbReference type="Proteomes" id="UP000240883"/>
    </source>
</evidence>
<evidence type="ECO:0000256" key="4">
    <source>
        <dbReference type="ARBA" id="ARBA00023004"/>
    </source>
</evidence>
<keyword evidence="8" id="KW-1185">Reference proteome</keyword>
<evidence type="ECO:0000256" key="6">
    <source>
        <dbReference type="RuleBase" id="RU000461"/>
    </source>
</evidence>
<evidence type="ECO:0000313" key="7">
    <source>
        <dbReference type="EMBL" id="PSN74528.1"/>
    </source>
</evidence>
<comment type="cofactor">
    <cofactor evidence="1 5">
        <name>heme</name>
        <dbReference type="ChEBI" id="CHEBI:30413"/>
    </cofactor>
</comment>
<dbReference type="InterPro" id="IPR017972">
    <property type="entry name" value="Cyt_P450_CS"/>
</dbReference>
<evidence type="ECO:0000256" key="2">
    <source>
        <dbReference type="ARBA" id="ARBA00010617"/>
    </source>
</evidence>
<dbReference type="PRINTS" id="PR00465">
    <property type="entry name" value="EP450IV"/>
</dbReference>
<evidence type="ECO:0000256" key="3">
    <source>
        <dbReference type="ARBA" id="ARBA00022723"/>
    </source>
</evidence>
<name>A0A2T2PAX5_CORCC</name>
<feature type="binding site" description="axial binding residue" evidence="5">
    <location>
        <position position="440"/>
    </location>
    <ligand>
        <name>heme</name>
        <dbReference type="ChEBI" id="CHEBI:30413"/>
    </ligand>
    <ligandPart>
        <name>Fe</name>
        <dbReference type="ChEBI" id="CHEBI:18248"/>
    </ligandPart>
</feature>
<dbReference type="PANTHER" id="PTHR47582">
    <property type="entry name" value="P450, PUTATIVE (EUROFUNG)-RELATED"/>
    <property type="match status" value="1"/>
</dbReference>
<dbReference type="GO" id="GO:0004497">
    <property type="term" value="F:monooxygenase activity"/>
    <property type="evidence" value="ECO:0007669"/>
    <property type="project" value="UniProtKB-KW"/>
</dbReference>
<dbReference type="Pfam" id="PF00067">
    <property type="entry name" value="p450"/>
    <property type="match status" value="1"/>
</dbReference>
<gene>
    <name evidence="7" type="ORF">BS50DRAFT_539855</name>
</gene>
<accession>A0A2T2PAX5</accession>
<dbReference type="SUPFAM" id="SSF48264">
    <property type="entry name" value="Cytochrome P450"/>
    <property type="match status" value="1"/>
</dbReference>
<dbReference type="InterPro" id="IPR053007">
    <property type="entry name" value="CYP450_monoxygenase_sec-met"/>
</dbReference>
<reference evidence="7 8" key="1">
    <citation type="journal article" date="2018" name="Front. Microbiol.">
        <title>Genome-Wide Analysis of Corynespora cassiicola Leaf Fall Disease Putative Effectors.</title>
        <authorList>
            <person name="Lopez D."/>
            <person name="Ribeiro S."/>
            <person name="Label P."/>
            <person name="Fumanal B."/>
            <person name="Venisse J.S."/>
            <person name="Kohler A."/>
            <person name="de Oliveira R.R."/>
            <person name="Labutti K."/>
            <person name="Lipzen A."/>
            <person name="Lail K."/>
            <person name="Bauer D."/>
            <person name="Ohm R.A."/>
            <person name="Barry K.W."/>
            <person name="Spatafora J."/>
            <person name="Grigoriev I.V."/>
            <person name="Martin F.M."/>
            <person name="Pujade-Renaud V."/>
        </authorList>
    </citation>
    <scope>NUCLEOTIDE SEQUENCE [LARGE SCALE GENOMIC DNA]</scope>
    <source>
        <strain evidence="7 8">Philippines</strain>
    </source>
</reference>
<evidence type="ECO:0000256" key="5">
    <source>
        <dbReference type="PIRSR" id="PIRSR602403-1"/>
    </source>
</evidence>
<dbReference type="Proteomes" id="UP000240883">
    <property type="component" value="Unassembled WGS sequence"/>
</dbReference>
<sequence>MLADNLEVVVALAVLATAYLALWRLLWGSQDAQEPPLVEHTIPFLTPLFGLSKGHPGYFPGLRQRYLNLRDSPCFTIRIPFSRFYVINSWELVSLIQRKSRVFSFQAVTDAFAGKICDLSDTAKNVLQNEAQAWGESDRGTENPNHAAFKTLLPGEGQDEMKRAVIKRLLQAAEDWVPKGQRSETVKLYDWVKRETTIATTDGIYGEQNPYRDPSVRSSFWTYADGLQKLVSPLPWLFARPILKARTHLAQIFTVYFQAEQHLHGSAFIRHRAAHYLSRGFPQRDLASLEAGNGIAILANTTPTAFWAAYYILSDPAARDACRAEILSHVSDAVDDGGNKVRTLDTTALKTGCPLLLSAFREAMRLRSTGLGLRMALEDHVVGGFLLKKGSTVFMPAAVQHQDPRWGARPGAFDYARFATTAARKDLFLFRAFGGGSTLCPGRDFATMTIVMFIAMVLVRFEVRPRAGRWEEPGTRGAGMTTVMPGPDEDVEVEIRRRREDEGVRWVWKVSEDRGHAIQGVEEGDGDGKGE</sequence>
<dbReference type="PROSITE" id="PS00086">
    <property type="entry name" value="CYTOCHROME_P450"/>
    <property type="match status" value="1"/>
</dbReference>
<keyword evidence="4 5" id="KW-0408">Iron</keyword>